<dbReference type="InterPro" id="IPR003226">
    <property type="entry name" value="MYG1_exonuclease"/>
</dbReference>
<gene>
    <name evidence="2" type="ORF">BN1211_3656</name>
</gene>
<dbReference type="GO" id="GO:0005634">
    <property type="term" value="C:nucleus"/>
    <property type="evidence" value="ECO:0007669"/>
    <property type="project" value="TreeGrafter"/>
</dbReference>
<name>A0A0H5C549_CYBJN</name>
<sequence>MEPQLKRPKVESSAANNNMSITTPLRICTHSGSFHADEALAVYILRLLPKFKESTLVRSRDPAKWEESDIVVDVGGKYDGVKFFDHHQRGFEETFSADFHTKLSSAGLVYKHFGKEAIAQVIKSDDTHTLELLHKKIYEEFIEAVDANDNGISVYEETSKPRFKENGFKLSSVVHWLNPLWNEGDSDADFDRQFLLASEFMGTTFVNVVRNFGLGWLPAKQLVQDAFAKRFEIHESGKIMLFDQFAPWKDHLFTIEDEAGKSGEVLFVLFPDSTGKWRISTVPIQGKGFENRKALPEEWRGLRDDALSEKTGVEGCIFVHAAGFIGGAQTKDAVIKLAQMSL</sequence>
<protein>
    <recommendedName>
        <fullName evidence="4">Metal-dependent protein hydrolase</fullName>
    </recommendedName>
</protein>
<organism evidence="2 3">
    <name type="scientific">Cyberlindnera jadinii (strain ATCC 18201 / CBS 1600 / BCRC 20928 / JCM 3617 / NBRC 0987 / NRRL Y-1542)</name>
    <name type="common">Torula yeast</name>
    <name type="synonym">Candida utilis</name>
    <dbReference type="NCBI Taxonomy" id="983966"/>
    <lineage>
        <taxon>Eukaryota</taxon>
        <taxon>Fungi</taxon>
        <taxon>Dikarya</taxon>
        <taxon>Ascomycota</taxon>
        <taxon>Saccharomycotina</taxon>
        <taxon>Saccharomycetes</taxon>
        <taxon>Phaffomycetales</taxon>
        <taxon>Phaffomycetaceae</taxon>
        <taxon>Cyberlindnera</taxon>
    </lineage>
</organism>
<dbReference type="GO" id="GO:0005737">
    <property type="term" value="C:cytoplasm"/>
    <property type="evidence" value="ECO:0007669"/>
    <property type="project" value="TreeGrafter"/>
</dbReference>
<evidence type="ECO:0008006" key="4">
    <source>
        <dbReference type="Google" id="ProtNLM"/>
    </source>
</evidence>
<dbReference type="PANTHER" id="PTHR11215">
    <property type="entry name" value="METAL DEPENDENT HYDROLASE - RELATED"/>
    <property type="match status" value="1"/>
</dbReference>
<comment type="similarity">
    <text evidence="1">Belongs to the MYG1 family.</text>
</comment>
<accession>A0A0H5C549</accession>
<dbReference type="AlphaFoldDB" id="A0A0H5C549"/>
<evidence type="ECO:0000313" key="3">
    <source>
        <dbReference type="Proteomes" id="UP000038830"/>
    </source>
</evidence>
<dbReference type="PANTHER" id="PTHR11215:SF1">
    <property type="entry name" value="MYG1 EXONUCLEASE"/>
    <property type="match status" value="1"/>
</dbReference>
<dbReference type="Pfam" id="PF03690">
    <property type="entry name" value="MYG1_exonuc"/>
    <property type="match status" value="1"/>
</dbReference>
<proteinExistence type="inferred from homology"/>
<evidence type="ECO:0000313" key="2">
    <source>
        <dbReference type="EMBL" id="CEP23138.1"/>
    </source>
</evidence>
<reference evidence="3" key="1">
    <citation type="journal article" date="2015" name="J. Biotechnol.">
        <title>The structure of the Cyberlindnera jadinii genome and its relation to Candida utilis analyzed by the occurrence of single nucleotide polymorphisms.</title>
        <authorList>
            <person name="Rupp O."/>
            <person name="Brinkrolf K."/>
            <person name="Buerth C."/>
            <person name="Kunigo M."/>
            <person name="Schneider J."/>
            <person name="Jaenicke S."/>
            <person name="Goesmann A."/>
            <person name="Puehler A."/>
            <person name="Jaeger K.-E."/>
            <person name="Ernst J.F."/>
        </authorList>
    </citation>
    <scope>NUCLEOTIDE SEQUENCE [LARGE SCALE GENOMIC DNA]</scope>
    <source>
        <strain evidence="3">ATCC 18201 / CBS 1600 / BCRC 20928 / JCM 3617 / NBRC 0987 / NRRL Y-1542</strain>
    </source>
</reference>
<evidence type="ECO:0000256" key="1">
    <source>
        <dbReference type="ARBA" id="ARBA00010105"/>
    </source>
</evidence>
<dbReference type="Proteomes" id="UP000038830">
    <property type="component" value="Unassembled WGS sequence"/>
</dbReference>
<dbReference type="EMBL" id="CDQK01000004">
    <property type="protein sequence ID" value="CEP23138.1"/>
    <property type="molecule type" value="Genomic_DNA"/>
</dbReference>